<comment type="caution">
    <text evidence="6">The sequence shown here is derived from an EMBL/GenBank/DDBJ whole genome shotgun (WGS) entry which is preliminary data.</text>
</comment>
<reference evidence="6 7" key="1">
    <citation type="submission" date="2019-04" db="EMBL/GenBank/DDBJ databases">
        <title>Kribbella sp. NEAU-THZ 27 nov., a novel actinomycete isolated from soil.</title>
        <authorList>
            <person name="Duan L."/>
        </authorList>
    </citation>
    <scope>NUCLEOTIDE SEQUENCE [LARGE SCALE GENOMIC DNA]</scope>
    <source>
        <strain evidence="7">NEAU-THZ27</strain>
    </source>
</reference>
<gene>
    <name evidence="6" type="ORF">FDA38_37125</name>
</gene>
<name>A0A4U3LHF6_9ACTN</name>
<dbReference type="Proteomes" id="UP000305836">
    <property type="component" value="Unassembled WGS sequence"/>
</dbReference>
<evidence type="ECO:0000313" key="6">
    <source>
        <dbReference type="EMBL" id="TKK74409.1"/>
    </source>
</evidence>
<evidence type="ECO:0000256" key="4">
    <source>
        <dbReference type="ARBA" id="ARBA00023033"/>
    </source>
</evidence>
<evidence type="ECO:0000256" key="1">
    <source>
        <dbReference type="ARBA" id="ARBA00022630"/>
    </source>
</evidence>
<dbReference type="AlphaFoldDB" id="A0A4U3LHF6"/>
<dbReference type="GO" id="GO:0046306">
    <property type="term" value="P:alkanesulfonate catabolic process"/>
    <property type="evidence" value="ECO:0007669"/>
    <property type="project" value="TreeGrafter"/>
</dbReference>
<dbReference type="PANTHER" id="PTHR42847">
    <property type="entry name" value="ALKANESULFONATE MONOOXYGENASE"/>
    <property type="match status" value="1"/>
</dbReference>
<dbReference type="InterPro" id="IPR027417">
    <property type="entry name" value="P-loop_NTPase"/>
</dbReference>
<sequence length="504" mass="54849">MGGTTATNNRIPKCYRWWKLLCVELKLPSPCVVILVGPGASGKSTWAAELFAPELVVSSDRLRALVGAGEDDIAASADAFALLDVVVRQRIGRQLTTVIDTLGLDKERRVEWLRLAREVGMACVAVGFDTPAEECRRRNRERSAKRIPADVLTSQLRSWTAVKKELPDEGYDQVLQPTAVRVVPEAFVDAGAAAVRQVEKPSGLRFGLQLSSYTHPGGRAGLAAWVREVASKAEAVGFDSIYVMDHFRQIPQVGRAWDDFLESWTTLGYLAACTTRVRLGTLVSGITYRNVAHLGKIAATLDVLTGGRAVCGVGLAWFEAEHKAYGWSFPPVSERYALLEDALQLLPVLWGPGNKPFHGKVLDVPDTTCYPRPLQEHLPVLVGGSGPRTLRLAARYADAVNVFGDAAAVRKAAGHLGDRPVELTHLSTTLVGKDSRQLDELVQKLRPRNVNPARYAAMVNAGTVDDQIGRFRELSEAGVAEVMISLPDLETLDTVADVISAFRV</sequence>
<dbReference type="InterPro" id="IPR036661">
    <property type="entry name" value="Luciferase-like_sf"/>
</dbReference>
<feature type="domain" description="Luciferase-like" evidence="5">
    <location>
        <begin position="223"/>
        <end position="416"/>
    </location>
</feature>
<dbReference type="GO" id="GO:0008726">
    <property type="term" value="F:alkanesulfonate monooxygenase activity"/>
    <property type="evidence" value="ECO:0007669"/>
    <property type="project" value="TreeGrafter"/>
</dbReference>
<keyword evidence="3" id="KW-0560">Oxidoreductase</keyword>
<dbReference type="InterPro" id="IPR050172">
    <property type="entry name" value="SsuD_RutA_monooxygenase"/>
</dbReference>
<keyword evidence="1" id="KW-0285">Flavoprotein</keyword>
<organism evidence="6 7">
    <name type="scientific">Kribbella jiaozuonensis</name>
    <dbReference type="NCBI Taxonomy" id="2575441"/>
    <lineage>
        <taxon>Bacteria</taxon>
        <taxon>Bacillati</taxon>
        <taxon>Actinomycetota</taxon>
        <taxon>Actinomycetes</taxon>
        <taxon>Propionibacteriales</taxon>
        <taxon>Kribbellaceae</taxon>
        <taxon>Kribbella</taxon>
    </lineage>
</organism>
<dbReference type="Pfam" id="PF00296">
    <property type="entry name" value="Bac_luciferase"/>
    <property type="match status" value="1"/>
</dbReference>
<dbReference type="InterPro" id="IPR011251">
    <property type="entry name" value="Luciferase-like_dom"/>
</dbReference>
<keyword evidence="2" id="KW-0288">FMN</keyword>
<protein>
    <submittedName>
        <fullName evidence="6">LLM class flavin-dependent oxidoreductase</fullName>
    </submittedName>
</protein>
<evidence type="ECO:0000256" key="3">
    <source>
        <dbReference type="ARBA" id="ARBA00023002"/>
    </source>
</evidence>
<keyword evidence="7" id="KW-1185">Reference proteome</keyword>
<accession>A0A4U3LHF6</accession>
<evidence type="ECO:0000313" key="7">
    <source>
        <dbReference type="Proteomes" id="UP000305836"/>
    </source>
</evidence>
<dbReference type="Gene3D" id="3.40.50.300">
    <property type="entry name" value="P-loop containing nucleotide triphosphate hydrolases"/>
    <property type="match status" value="1"/>
</dbReference>
<dbReference type="Pfam" id="PF13671">
    <property type="entry name" value="AAA_33"/>
    <property type="match status" value="1"/>
</dbReference>
<evidence type="ECO:0000259" key="5">
    <source>
        <dbReference type="Pfam" id="PF00296"/>
    </source>
</evidence>
<evidence type="ECO:0000256" key="2">
    <source>
        <dbReference type="ARBA" id="ARBA00022643"/>
    </source>
</evidence>
<proteinExistence type="predicted"/>
<dbReference type="SUPFAM" id="SSF52540">
    <property type="entry name" value="P-loop containing nucleoside triphosphate hydrolases"/>
    <property type="match status" value="1"/>
</dbReference>
<keyword evidence="4" id="KW-0503">Monooxygenase</keyword>
<dbReference type="PANTHER" id="PTHR42847:SF8">
    <property type="entry name" value="CONSERVED PROTEIN"/>
    <property type="match status" value="1"/>
</dbReference>
<dbReference type="Gene3D" id="3.20.20.30">
    <property type="entry name" value="Luciferase-like domain"/>
    <property type="match status" value="1"/>
</dbReference>
<dbReference type="SUPFAM" id="SSF51679">
    <property type="entry name" value="Bacterial luciferase-like"/>
    <property type="match status" value="1"/>
</dbReference>
<dbReference type="EMBL" id="SZPZ01000006">
    <property type="protein sequence ID" value="TKK74409.1"/>
    <property type="molecule type" value="Genomic_DNA"/>
</dbReference>
<dbReference type="OrthoDB" id="143323at2"/>